<dbReference type="EMBL" id="JAGIZQ010000002">
    <property type="protein sequence ID" value="KAH6641059.1"/>
    <property type="molecule type" value="Genomic_DNA"/>
</dbReference>
<comment type="caution">
    <text evidence="1">The sequence shown here is derived from an EMBL/GenBank/DDBJ whole genome shotgun (WGS) entry which is preliminary data.</text>
</comment>
<organism evidence="1 2">
    <name type="scientific">Chaetomium tenue</name>
    <dbReference type="NCBI Taxonomy" id="1854479"/>
    <lineage>
        <taxon>Eukaryota</taxon>
        <taxon>Fungi</taxon>
        <taxon>Dikarya</taxon>
        <taxon>Ascomycota</taxon>
        <taxon>Pezizomycotina</taxon>
        <taxon>Sordariomycetes</taxon>
        <taxon>Sordariomycetidae</taxon>
        <taxon>Sordariales</taxon>
        <taxon>Chaetomiaceae</taxon>
        <taxon>Chaetomium</taxon>
    </lineage>
</organism>
<keyword evidence="2" id="KW-1185">Reference proteome</keyword>
<protein>
    <submittedName>
        <fullName evidence="1">Uncharacterized protein</fullName>
    </submittedName>
</protein>
<gene>
    <name evidence="1" type="ORF">F5144DRAFT_641723</name>
</gene>
<sequence length="532" mass="61409">MDATLTPKQKKRLHEVADLMLQIFHTLARMRYLEPEWIEPGPHDISALMPVYKFLNIDPAIIYLYSILPYLKDAAYKHGVDFFRGGEFVDFRDREDVEQGRNPMHDDEPESMMRPWMTPLSAVGNHSTALLYDAKLHVIGIYGQMDSGSSDPNLYEGAIFSTENEAGERIYFRKREDGTEERCDVSEWEKQQRNWDGNGSGDEEEEENDDDDDDENDGEDEEEDGDEEEDEEEEEEDVNHWDEMDARPAGNVLRDIIRWYHELFEIPGDGERTLDDFDGDAFLVDKMRAEAVKSVKEDAEEPLQQLGSLKAQLEWDKKNEESVMPQRLEKLTTATTVDEEWVVRWEIWQAERTTRDLQSRLKELERSIDAGGGRLVAEDLPLLELKHVEKKFLQTKHRLEQRKQAALDPQNQDEIRSLEKELAIYEKAYTASLADAERLCPGKPPLELDPVERTSGLNLRTRSEELAKRMADGERSMSEVQLWMAQLPDGAVKARRLAESVAEGLKGDIEWCSKTRQNCLDELEKHSRESSG</sequence>
<proteinExistence type="predicted"/>
<evidence type="ECO:0000313" key="2">
    <source>
        <dbReference type="Proteomes" id="UP000724584"/>
    </source>
</evidence>
<accession>A0ACB7PGZ1</accession>
<name>A0ACB7PGZ1_9PEZI</name>
<evidence type="ECO:0000313" key="1">
    <source>
        <dbReference type="EMBL" id="KAH6641059.1"/>
    </source>
</evidence>
<reference evidence="1 2" key="1">
    <citation type="journal article" date="2021" name="Nat. Commun.">
        <title>Genetic determinants of endophytism in the Arabidopsis root mycobiome.</title>
        <authorList>
            <person name="Mesny F."/>
            <person name="Miyauchi S."/>
            <person name="Thiergart T."/>
            <person name="Pickel B."/>
            <person name="Atanasova L."/>
            <person name="Karlsson M."/>
            <person name="Huettel B."/>
            <person name="Barry K.W."/>
            <person name="Haridas S."/>
            <person name="Chen C."/>
            <person name="Bauer D."/>
            <person name="Andreopoulos W."/>
            <person name="Pangilinan J."/>
            <person name="LaButti K."/>
            <person name="Riley R."/>
            <person name="Lipzen A."/>
            <person name="Clum A."/>
            <person name="Drula E."/>
            <person name="Henrissat B."/>
            <person name="Kohler A."/>
            <person name="Grigoriev I.V."/>
            <person name="Martin F.M."/>
            <person name="Hacquard S."/>
        </authorList>
    </citation>
    <scope>NUCLEOTIDE SEQUENCE [LARGE SCALE GENOMIC DNA]</scope>
    <source>
        <strain evidence="1 2">MPI-SDFR-AT-0079</strain>
    </source>
</reference>
<dbReference type="Proteomes" id="UP000724584">
    <property type="component" value="Unassembled WGS sequence"/>
</dbReference>